<dbReference type="AlphaFoldDB" id="A0AAU1UB36"/>
<feature type="chain" id="PRO_5043681696" evidence="1">
    <location>
        <begin position="30"/>
        <end position="150"/>
    </location>
</feature>
<organism evidence="2">
    <name type="scientific">Streptomyces sp. NBC_00119</name>
    <dbReference type="NCBI Taxonomy" id="2975659"/>
    <lineage>
        <taxon>Bacteria</taxon>
        <taxon>Bacillati</taxon>
        <taxon>Actinomycetota</taxon>
        <taxon>Actinomycetes</taxon>
        <taxon>Kitasatosporales</taxon>
        <taxon>Streptomycetaceae</taxon>
        <taxon>Streptomyces</taxon>
    </lineage>
</organism>
<proteinExistence type="predicted"/>
<reference evidence="2" key="1">
    <citation type="submission" date="2022-10" db="EMBL/GenBank/DDBJ databases">
        <title>The complete genomes of actinobacterial strains from the NBC collection.</title>
        <authorList>
            <person name="Joergensen T.S."/>
            <person name="Alvarez Arevalo M."/>
            <person name="Sterndorff E.B."/>
            <person name="Faurdal D."/>
            <person name="Vuksanovic O."/>
            <person name="Mourched A.-S."/>
            <person name="Charusanti P."/>
            <person name="Shaw S."/>
            <person name="Blin K."/>
            <person name="Weber T."/>
        </authorList>
    </citation>
    <scope>NUCLEOTIDE SEQUENCE</scope>
    <source>
        <strain evidence="2">NBC_00119</strain>
    </source>
</reference>
<protein>
    <submittedName>
        <fullName evidence="2">Uncharacterized protein</fullName>
    </submittedName>
</protein>
<accession>A0AAU1UB36</accession>
<gene>
    <name evidence="2" type="ORF">OHU69_31560</name>
</gene>
<evidence type="ECO:0000313" key="2">
    <source>
        <dbReference type="EMBL" id="WTS15180.1"/>
    </source>
</evidence>
<keyword evidence="1" id="KW-0732">Signal</keyword>
<feature type="signal peptide" evidence="1">
    <location>
        <begin position="1"/>
        <end position="29"/>
    </location>
</feature>
<evidence type="ECO:0000256" key="1">
    <source>
        <dbReference type="SAM" id="SignalP"/>
    </source>
</evidence>
<sequence>MRHRYRYSALLCSAVALVAIPLAASPAAAAEASSSCGVTHPVLGPIVITGEALGGWNWASANALTSVHLEAKDTKADGAHPAVRLVTQRRGEDIHYWSWHHNTKGSDTTDSWDTSASDTAGITTAWIQGGLFDGSTRLSLCTGAKKVNPD</sequence>
<name>A0AAU1UB36_9ACTN</name>
<dbReference type="EMBL" id="CP108195">
    <property type="protein sequence ID" value="WTS15180.1"/>
    <property type="molecule type" value="Genomic_DNA"/>
</dbReference>